<feature type="transmembrane region" description="Helical" evidence="5">
    <location>
        <begin position="193"/>
        <end position="212"/>
    </location>
</feature>
<keyword evidence="2 5" id="KW-0812">Transmembrane</keyword>
<reference evidence="6 7" key="1">
    <citation type="journal article" date="2015" name="Nat. Commun.">
        <title>Lucilia cuprina genome unlocks parasitic fly biology to underpin future interventions.</title>
        <authorList>
            <person name="Anstead C.A."/>
            <person name="Korhonen P.K."/>
            <person name="Young N.D."/>
            <person name="Hall R.S."/>
            <person name="Jex A.R."/>
            <person name="Murali S.C."/>
            <person name="Hughes D.S."/>
            <person name="Lee S.F."/>
            <person name="Perry T."/>
            <person name="Stroehlein A.J."/>
            <person name="Ansell B.R."/>
            <person name="Breugelmans B."/>
            <person name="Hofmann A."/>
            <person name="Qu J."/>
            <person name="Dugan S."/>
            <person name="Lee S.L."/>
            <person name="Chao H."/>
            <person name="Dinh H."/>
            <person name="Han Y."/>
            <person name="Doddapaneni H.V."/>
            <person name="Worley K.C."/>
            <person name="Muzny D.M."/>
            <person name="Ioannidis P."/>
            <person name="Waterhouse R.M."/>
            <person name="Zdobnov E.M."/>
            <person name="James P.J."/>
            <person name="Bagnall N.H."/>
            <person name="Kotze A.C."/>
            <person name="Gibbs R.A."/>
            <person name="Richards S."/>
            <person name="Batterham P."/>
            <person name="Gasser R.B."/>
        </authorList>
    </citation>
    <scope>NUCLEOTIDE SEQUENCE [LARGE SCALE GENOMIC DNA]</scope>
    <source>
        <strain evidence="6 7">LS</strain>
        <tissue evidence="6">Full body</tissue>
    </source>
</reference>
<evidence type="ECO:0000313" key="6">
    <source>
        <dbReference type="EMBL" id="KNC32559.1"/>
    </source>
</evidence>
<dbReference type="AlphaFoldDB" id="A0A0L0CM78"/>
<dbReference type="Gene3D" id="1.20.1250.20">
    <property type="entry name" value="MFS general substrate transporter like domains"/>
    <property type="match status" value="1"/>
</dbReference>
<keyword evidence="7" id="KW-1185">Reference proteome</keyword>
<feature type="transmembrane region" description="Helical" evidence="5">
    <location>
        <begin position="422"/>
        <end position="442"/>
    </location>
</feature>
<dbReference type="SUPFAM" id="SSF103473">
    <property type="entry name" value="MFS general substrate transporter"/>
    <property type="match status" value="1"/>
</dbReference>
<dbReference type="Proteomes" id="UP000037069">
    <property type="component" value="Unassembled WGS sequence"/>
</dbReference>
<dbReference type="CDD" id="cd17317">
    <property type="entry name" value="MFS_SLC22"/>
    <property type="match status" value="1"/>
</dbReference>
<proteinExistence type="predicted"/>
<dbReference type="InterPro" id="IPR036259">
    <property type="entry name" value="MFS_trans_sf"/>
</dbReference>
<dbReference type="Pfam" id="PF07690">
    <property type="entry name" value="MFS_1"/>
    <property type="match status" value="1"/>
</dbReference>
<feature type="transmembrane region" description="Helical" evidence="5">
    <location>
        <begin position="251"/>
        <end position="272"/>
    </location>
</feature>
<comment type="caution">
    <text evidence="6">The sequence shown here is derived from an EMBL/GenBank/DDBJ whole genome shotgun (WGS) entry which is preliminary data.</text>
</comment>
<sequence length="635" mass="72794">MSSFKNQEDIVQTVNGNFGKWQLRSIVLIFLCKIPTAWFTICVIYTAPTPQKGDYYCKPTESLDHNITTDLLENYMSYNLQKDIQSTDRQFQVDACHTFKTSLETNFAHKNLMNYSSPFAKPQQQKTHQVNVHLVPCDHFEHNSEYESLVTQFDLVCSRELLVSMTQSFHALGALIGGLVAKKALNHISPRRLMLYGMLGQIMCGNLTGLVTSFALHVYYRCLTSMFCAFMYTSGQVILTDITAGKARTIIVTLSELFWSIGLILLPGISIFFDSWSYLYIAISTSVILLVFLHRWISDSPRWLLKHNKIEETLKLLLESAAFNNREIPLNLETQLQTYANNLRNIKESNYWSIWDGKTPRVFIVLIHWAWVVSAVLYNVMILMIRTLGVEHLHVNTACLGFAEMLGVFLGLYLILYTRHHWLWCGYVMMLAGFLTYLLWFIPDTIKESRRIGFEMLFWILLKLANSAYLSILTTCTGQLVSPEKRSILMLSSSCFSRFWLIFAPFIIITTKIHILIPITVFASLAVSSGVLMCFLNIHFWNEKQPKICKIPTPNTYRRKSSTILLRRSSCISEMSSMENQSSEGGYDNPLTISITDLWHMDRSMGCIEEMEMCDNATEGGVAEEAEAQNQRTRI</sequence>
<dbReference type="GO" id="GO:0016020">
    <property type="term" value="C:membrane"/>
    <property type="evidence" value="ECO:0007669"/>
    <property type="project" value="UniProtKB-SubCell"/>
</dbReference>
<keyword evidence="3 5" id="KW-1133">Transmembrane helix</keyword>
<keyword evidence="4 5" id="KW-0472">Membrane</keyword>
<dbReference type="OrthoDB" id="6133115at2759"/>
<dbReference type="InterPro" id="IPR011701">
    <property type="entry name" value="MFS"/>
</dbReference>
<organism evidence="6 7">
    <name type="scientific">Lucilia cuprina</name>
    <name type="common">Green bottle fly</name>
    <name type="synonym">Australian sheep blowfly</name>
    <dbReference type="NCBI Taxonomy" id="7375"/>
    <lineage>
        <taxon>Eukaryota</taxon>
        <taxon>Metazoa</taxon>
        <taxon>Ecdysozoa</taxon>
        <taxon>Arthropoda</taxon>
        <taxon>Hexapoda</taxon>
        <taxon>Insecta</taxon>
        <taxon>Pterygota</taxon>
        <taxon>Neoptera</taxon>
        <taxon>Endopterygota</taxon>
        <taxon>Diptera</taxon>
        <taxon>Brachycera</taxon>
        <taxon>Muscomorpha</taxon>
        <taxon>Oestroidea</taxon>
        <taxon>Calliphoridae</taxon>
        <taxon>Luciliinae</taxon>
        <taxon>Lucilia</taxon>
    </lineage>
</organism>
<comment type="subcellular location">
    <subcellularLocation>
        <location evidence="1">Membrane</location>
        <topology evidence="1">Multi-pass membrane protein</topology>
    </subcellularLocation>
</comment>
<feature type="transmembrane region" description="Helical" evidence="5">
    <location>
        <begin position="362"/>
        <end position="381"/>
    </location>
</feature>
<dbReference type="PANTHER" id="PTHR24064">
    <property type="entry name" value="SOLUTE CARRIER FAMILY 22 MEMBER"/>
    <property type="match status" value="1"/>
</dbReference>
<evidence type="ECO:0000256" key="3">
    <source>
        <dbReference type="ARBA" id="ARBA00022989"/>
    </source>
</evidence>
<protein>
    <recommendedName>
        <fullName evidence="8">Major facilitator superfamily (MFS) profile domain-containing protein</fullName>
    </recommendedName>
</protein>
<name>A0A0L0CM78_LUCCU</name>
<evidence type="ECO:0000256" key="5">
    <source>
        <dbReference type="SAM" id="Phobius"/>
    </source>
</evidence>
<feature type="transmembrane region" description="Helical" evidence="5">
    <location>
        <begin position="26"/>
        <end position="47"/>
    </location>
</feature>
<dbReference type="OMA" id="HGQEWNA"/>
<feature type="transmembrane region" description="Helical" evidence="5">
    <location>
        <begin position="393"/>
        <end position="415"/>
    </location>
</feature>
<accession>A0A0L0CM78</accession>
<feature type="transmembrane region" description="Helical" evidence="5">
    <location>
        <begin position="515"/>
        <end position="538"/>
    </location>
</feature>
<evidence type="ECO:0000313" key="7">
    <source>
        <dbReference type="Proteomes" id="UP000037069"/>
    </source>
</evidence>
<feature type="transmembrane region" description="Helical" evidence="5">
    <location>
        <begin position="457"/>
        <end position="476"/>
    </location>
</feature>
<evidence type="ECO:0000256" key="2">
    <source>
        <dbReference type="ARBA" id="ARBA00022692"/>
    </source>
</evidence>
<evidence type="ECO:0000256" key="4">
    <source>
        <dbReference type="ARBA" id="ARBA00023136"/>
    </source>
</evidence>
<evidence type="ECO:0000256" key="1">
    <source>
        <dbReference type="ARBA" id="ARBA00004141"/>
    </source>
</evidence>
<evidence type="ECO:0008006" key="8">
    <source>
        <dbReference type="Google" id="ProtNLM"/>
    </source>
</evidence>
<dbReference type="EMBL" id="JRES01000301">
    <property type="protein sequence ID" value="KNC32559.1"/>
    <property type="molecule type" value="Genomic_DNA"/>
</dbReference>
<feature type="transmembrane region" description="Helical" evidence="5">
    <location>
        <begin position="488"/>
        <end position="509"/>
    </location>
</feature>
<feature type="transmembrane region" description="Helical" evidence="5">
    <location>
        <begin position="278"/>
        <end position="297"/>
    </location>
</feature>
<dbReference type="GO" id="GO:0022857">
    <property type="term" value="F:transmembrane transporter activity"/>
    <property type="evidence" value="ECO:0007669"/>
    <property type="project" value="InterPro"/>
</dbReference>
<gene>
    <name evidence="6" type="ORF">FF38_13082</name>
</gene>